<proteinExistence type="predicted"/>
<dbReference type="AlphaFoldDB" id="A0A0V0GLL1"/>
<protein>
    <submittedName>
        <fullName evidence="2">Putative ovule protein</fullName>
    </submittedName>
</protein>
<sequence>MRINFKGSNKGVGIGHPDYLYLLFVYLMKYLNHTILFWIGYISMLFGLEFEDKIGHFDYLDLLFIYLIRYLNHTILLFSSMRWAGYKLA</sequence>
<keyword evidence="1" id="KW-0472">Membrane</keyword>
<feature type="transmembrane region" description="Helical" evidence="1">
    <location>
        <begin position="63"/>
        <end position="84"/>
    </location>
</feature>
<reference evidence="2" key="1">
    <citation type="submission" date="2015-12" db="EMBL/GenBank/DDBJ databases">
        <title>Gene expression during late stages of embryo sac development: a critical building block for successful pollen-pistil interactions.</title>
        <authorList>
            <person name="Liu Y."/>
            <person name="Joly V."/>
            <person name="Sabar M."/>
            <person name="Matton D.P."/>
        </authorList>
    </citation>
    <scope>NUCLEOTIDE SEQUENCE</scope>
</reference>
<evidence type="ECO:0000313" key="2">
    <source>
        <dbReference type="EMBL" id="JAP08910.1"/>
    </source>
</evidence>
<accession>A0A0V0GLL1</accession>
<feature type="transmembrane region" description="Helical" evidence="1">
    <location>
        <begin position="20"/>
        <end position="43"/>
    </location>
</feature>
<evidence type="ECO:0000256" key="1">
    <source>
        <dbReference type="SAM" id="Phobius"/>
    </source>
</evidence>
<name>A0A0V0GLL1_SOLCH</name>
<keyword evidence="1" id="KW-1133">Transmembrane helix</keyword>
<keyword evidence="1" id="KW-0812">Transmembrane</keyword>
<dbReference type="EMBL" id="GEDG01036044">
    <property type="protein sequence ID" value="JAP08910.1"/>
    <property type="molecule type" value="Transcribed_RNA"/>
</dbReference>
<organism evidence="2">
    <name type="scientific">Solanum chacoense</name>
    <name type="common">Chaco potato</name>
    <dbReference type="NCBI Taxonomy" id="4108"/>
    <lineage>
        <taxon>Eukaryota</taxon>
        <taxon>Viridiplantae</taxon>
        <taxon>Streptophyta</taxon>
        <taxon>Embryophyta</taxon>
        <taxon>Tracheophyta</taxon>
        <taxon>Spermatophyta</taxon>
        <taxon>Magnoliopsida</taxon>
        <taxon>eudicotyledons</taxon>
        <taxon>Gunneridae</taxon>
        <taxon>Pentapetalae</taxon>
        <taxon>asterids</taxon>
        <taxon>lamiids</taxon>
        <taxon>Solanales</taxon>
        <taxon>Solanaceae</taxon>
        <taxon>Solanoideae</taxon>
        <taxon>Solaneae</taxon>
        <taxon>Solanum</taxon>
    </lineage>
</organism>